<evidence type="ECO:0000256" key="1">
    <source>
        <dbReference type="SAM" id="MobiDB-lite"/>
    </source>
</evidence>
<organism evidence="2 3">
    <name type="scientific">Phlyctema vagabunda</name>
    <dbReference type="NCBI Taxonomy" id="108571"/>
    <lineage>
        <taxon>Eukaryota</taxon>
        <taxon>Fungi</taxon>
        <taxon>Dikarya</taxon>
        <taxon>Ascomycota</taxon>
        <taxon>Pezizomycotina</taxon>
        <taxon>Leotiomycetes</taxon>
        <taxon>Helotiales</taxon>
        <taxon>Dermateaceae</taxon>
        <taxon>Phlyctema</taxon>
    </lineage>
</organism>
<dbReference type="Proteomes" id="UP001629113">
    <property type="component" value="Unassembled WGS sequence"/>
</dbReference>
<accession>A0ABR4PJQ5</accession>
<evidence type="ECO:0000313" key="2">
    <source>
        <dbReference type="EMBL" id="KAL3423572.1"/>
    </source>
</evidence>
<comment type="caution">
    <text evidence="2">The sequence shown here is derived from an EMBL/GenBank/DDBJ whole genome shotgun (WGS) entry which is preliminary data.</text>
</comment>
<proteinExistence type="predicted"/>
<feature type="compositionally biased region" description="Low complexity" evidence="1">
    <location>
        <begin position="123"/>
        <end position="136"/>
    </location>
</feature>
<sequence>MEGLQFAQVLADISQLQTAEPSAALNFLQVNKRISEWSVRRKSQHNLLPNERPQFDRLGRRITGAPVESPPAATPAPITHGSDVPSGFTATSASDKTSGSDEKGLFMPSRVNSALAPGSKALNTGNSSANNSGASTPPFGIDTELERAKALMQLYEIRGKLRRQEGAGLTKATERVQVVAARYTQLVQEQRRKELEAKRQAQNKGANFLTV</sequence>
<gene>
    <name evidence="2" type="ORF">PVAG01_05319</name>
</gene>
<feature type="compositionally biased region" description="Polar residues" evidence="1">
    <location>
        <begin position="88"/>
        <end position="97"/>
    </location>
</feature>
<evidence type="ECO:0000313" key="3">
    <source>
        <dbReference type="Proteomes" id="UP001629113"/>
    </source>
</evidence>
<reference evidence="2 3" key="1">
    <citation type="submission" date="2024-06" db="EMBL/GenBank/DDBJ databases">
        <title>Complete genome of Phlyctema vagabunda strain 19-DSS-EL-015.</title>
        <authorList>
            <person name="Fiorenzani C."/>
        </authorList>
    </citation>
    <scope>NUCLEOTIDE SEQUENCE [LARGE SCALE GENOMIC DNA]</scope>
    <source>
        <strain evidence="2 3">19-DSS-EL-015</strain>
    </source>
</reference>
<name>A0ABR4PJQ5_9HELO</name>
<keyword evidence="3" id="KW-1185">Reference proteome</keyword>
<feature type="region of interest" description="Disordered" evidence="1">
    <location>
        <begin position="62"/>
        <end position="139"/>
    </location>
</feature>
<protein>
    <submittedName>
        <fullName evidence="2">Uncharacterized protein</fullName>
    </submittedName>
</protein>
<dbReference type="EMBL" id="JBFCZG010000004">
    <property type="protein sequence ID" value="KAL3423572.1"/>
    <property type="molecule type" value="Genomic_DNA"/>
</dbReference>